<evidence type="ECO:0000259" key="1">
    <source>
        <dbReference type="Pfam" id="PF12146"/>
    </source>
</evidence>
<accession>A0A545TGX2</accession>
<feature type="domain" description="Serine aminopeptidase S33" evidence="1">
    <location>
        <begin position="65"/>
        <end position="303"/>
    </location>
</feature>
<dbReference type="InterPro" id="IPR022742">
    <property type="entry name" value="Hydrolase_4"/>
</dbReference>
<comment type="caution">
    <text evidence="2">The sequence shown here is derived from an EMBL/GenBank/DDBJ whole genome shotgun (WGS) entry which is preliminary data.</text>
</comment>
<evidence type="ECO:0000313" key="3">
    <source>
        <dbReference type="Proteomes" id="UP000315252"/>
    </source>
</evidence>
<sequence length="365" mass="39352">MVFLAACAPNLAPRGPGNIDGPLIVEDSFTTADGLSLPLRKWLPPTTTAGIAANNDETSLEKQAEIKAVVLALHGFNDYSKAFENPGQVFAALGIAVYAYDQRGFGEAPHRGLWAGSDVLTGDLADASRVLRQRHPGKPLYLLGESMGGAVILAAFNSPNPPEADGVILSAPAVWARSTMPWYQRTALWLSAHTIPWAKFTGSGLKIQASDNIEMLRGLGRDPLVIKDTRVAAIHGLVNLMDQALTAAPALNRPALLLYGDKDEIVPREPTLQLWSLLPEERRPEQRLALYSNGWHMLLRDLDAGLVMADILQWIEFQVDEAGDLETPEPLASGAEALAREALEAFQEPLEDPASTANAETAAES</sequence>
<dbReference type="EMBL" id="VHSH01000008">
    <property type="protein sequence ID" value="TQV76381.1"/>
    <property type="molecule type" value="Genomic_DNA"/>
</dbReference>
<dbReference type="InterPro" id="IPR029058">
    <property type="entry name" value="AB_hydrolase_fold"/>
</dbReference>
<dbReference type="SUPFAM" id="SSF53474">
    <property type="entry name" value="alpha/beta-Hydrolases"/>
    <property type="match status" value="1"/>
</dbReference>
<gene>
    <name evidence="2" type="ORF">FKG95_21860</name>
</gene>
<dbReference type="Gene3D" id="3.40.50.1820">
    <property type="entry name" value="alpha/beta hydrolase"/>
    <property type="match status" value="1"/>
</dbReference>
<reference evidence="2 3" key="1">
    <citation type="submission" date="2019-06" db="EMBL/GenBank/DDBJ databases">
        <title>Whole genome sequence for Rhodospirillaceae sp. R148.</title>
        <authorList>
            <person name="Wang G."/>
        </authorList>
    </citation>
    <scope>NUCLEOTIDE SEQUENCE [LARGE SCALE GENOMIC DNA]</scope>
    <source>
        <strain evidence="2 3">R148</strain>
    </source>
</reference>
<keyword evidence="3" id="KW-1185">Reference proteome</keyword>
<dbReference type="AlphaFoldDB" id="A0A545TGX2"/>
<dbReference type="InterPro" id="IPR051044">
    <property type="entry name" value="MAG_DAG_Lipase"/>
</dbReference>
<dbReference type="InterPro" id="IPR000073">
    <property type="entry name" value="AB_hydrolase_1"/>
</dbReference>
<proteinExistence type="predicted"/>
<dbReference type="PANTHER" id="PTHR11614">
    <property type="entry name" value="PHOSPHOLIPASE-RELATED"/>
    <property type="match status" value="1"/>
</dbReference>
<name>A0A545TGX2_9PROT</name>
<dbReference type="PRINTS" id="PR00111">
    <property type="entry name" value="ABHYDROLASE"/>
</dbReference>
<dbReference type="Proteomes" id="UP000315252">
    <property type="component" value="Unassembled WGS sequence"/>
</dbReference>
<evidence type="ECO:0000313" key="2">
    <source>
        <dbReference type="EMBL" id="TQV76381.1"/>
    </source>
</evidence>
<organism evidence="2 3">
    <name type="scientific">Denitrobaculum tricleocarpae</name>
    <dbReference type="NCBI Taxonomy" id="2591009"/>
    <lineage>
        <taxon>Bacteria</taxon>
        <taxon>Pseudomonadati</taxon>
        <taxon>Pseudomonadota</taxon>
        <taxon>Alphaproteobacteria</taxon>
        <taxon>Rhodospirillales</taxon>
        <taxon>Rhodospirillaceae</taxon>
        <taxon>Denitrobaculum</taxon>
    </lineage>
</organism>
<dbReference type="Pfam" id="PF12146">
    <property type="entry name" value="Hydrolase_4"/>
    <property type="match status" value="1"/>
</dbReference>
<protein>
    <submittedName>
        <fullName evidence="2">Lysophospholipase</fullName>
    </submittedName>
</protein>
<dbReference type="OrthoDB" id="9806902at2"/>